<sequence length="790" mass="88192">MASRKSSGPGPGPGSAPATADRRPNFWKPCAILLDSSHGPILGGKALGVPQSEVNSYLFTYNKTHVEPSMGFYLEFPFNQANEEEGFGLCHRVNNLNHAIVQADMRRIEVRFPREGFSRSIEPVVSDALRSRFPGTKKPLSLVRVSLRDPSLIKVHGFGMPFKGPGHPFEELLNHQGALLQFLRQKKIRIIVAAPSPVLERDWDARSLPLPVAYPYGNIHSWDEVRHATILGSESLEFPPTWSYHDDNAHLAVMIQTQVQDFMWLDGAVDEIASQKFSAYFVEYAQGNTSRYYVIMALSRTLKVEFEHALCHLAKGAFKLDLYDNWEDEAASGQWDAKVVNPQGIDALNAHHLAGREMILLVRRPLLTQAARGSEFKVTTFHDRLAADLALNEQGYERKVNTICLFQPGKQPTNSIGGARDEVDFKMSLHRDLVRGTGFYDTLLGYVPSGPSPEPLGNLSRSLPVINLLGTDQDRVEALVHEVLPQDRARFQTYLSERPLGLGVITPGPGLGNTTALVVGTIGMSCSLGKIYATGPTDEVVNDFAARLDHVDTRATDRMNDGRDEGDRIRYKHVVRGYKIDDEASAFLHLLRCPDDGDKAAPNSFLSGQSEWKMHLSAAYWLLALLRSPSPRVRPLRRDESAALHEMRSRIENDKQLHRLRALASQGIDWIEYEQGAMLSKDRLVSLLEEVVRVADIVCTTPSLSAKEPYSAWKREARGIAVDDAACMSRPDLYCVWGNTLLPCLMAGDDEKLPPAALYSHNRFGQHARISPFIWFKAMGWPVYRLGLSR</sequence>
<dbReference type="AlphaFoldDB" id="C7YNZ7"/>
<dbReference type="Proteomes" id="UP000005206">
    <property type="component" value="Chromosome 4"/>
</dbReference>
<dbReference type="EMBL" id="GG698898">
    <property type="protein sequence ID" value="EEU46665.1"/>
    <property type="molecule type" value="Genomic_DNA"/>
</dbReference>
<reference evidence="2 3" key="1">
    <citation type="journal article" date="2009" name="PLoS Genet.">
        <title>The genome of Nectria haematococca: contribution of supernumerary chromosomes to gene expansion.</title>
        <authorList>
            <person name="Coleman J.J."/>
            <person name="Rounsley S.D."/>
            <person name="Rodriguez-Carres M."/>
            <person name="Kuo A."/>
            <person name="Wasmann C.C."/>
            <person name="Grimwood J."/>
            <person name="Schmutz J."/>
            <person name="Taga M."/>
            <person name="White G.J."/>
            <person name="Zhou S."/>
            <person name="Schwartz D.C."/>
            <person name="Freitag M."/>
            <person name="Ma L.J."/>
            <person name="Danchin E.G."/>
            <person name="Henrissat B."/>
            <person name="Coutinho P.M."/>
            <person name="Nelson D.R."/>
            <person name="Straney D."/>
            <person name="Napoli C.A."/>
            <person name="Barker B.M."/>
            <person name="Gribskov M."/>
            <person name="Rep M."/>
            <person name="Kroken S."/>
            <person name="Molnar I."/>
            <person name="Rensing C."/>
            <person name="Kennell J.C."/>
            <person name="Zamora J."/>
            <person name="Farman M.L."/>
            <person name="Selker E.U."/>
            <person name="Salamov A."/>
            <person name="Shapiro H."/>
            <person name="Pangilinan J."/>
            <person name="Lindquist E."/>
            <person name="Lamers C."/>
            <person name="Grigoriev I.V."/>
            <person name="Geiser D.M."/>
            <person name="Covert S.F."/>
            <person name="Temporini E."/>
            <person name="Vanetten H.D."/>
        </authorList>
    </citation>
    <scope>NUCLEOTIDE SEQUENCE [LARGE SCALE GENOMIC DNA]</scope>
    <source>
        <strain evidence="3">ATCC MYA-4622 / CBS 123669 / FGSC 9596 / NRRL 45880 / 77-13-4</strain>
    </source>
</reference>
<name>C7YNZ7_FUSV7</name>
<organism evidence="2 3">
    <name type="scientific">Fusarium vanettenii (strain ATCC MYA-4622 / CBS 123669 / FGSC 9596 / NRRL 45880 / 77-13-4)</name>
    <name type="common">Fusarium solani subsp. pisi</name>
    <dbReference type="NCBI Taxonomy" id="660122"/>
    <lineage>
        <taxon>Eukaryota</taxon>
        <taxon>Fungi</taxon>
        <taxon>Dikarya</taxon>
        <taxon>Ascomycota</taxon>
        <taxon>Pezizomycotina</taxon>
        <taxon>Sordariomycetes</taxon>
        <taxon>Hypocreomycetidae</taxon>
        <taxon>Hypocreales</taxon>
        <taxon>Nectriaceae</taxon>
        <taxon>Fusarium</taxon>
        <taxon>Fusarium solani species complex</taxon>
        <taxon>Fusarium vanettenii</taxon>
    </lineage>
</organism>
<evidence type="ECO:0000313" key="3">
    <source>
        <dbReference type="Proteomes" id="UP000005206"/>
    </source>
</evidence>
<proteinExistence type="predicted"/>
<dbReference type="OrthoDB" id="6513042at2759"/>
<protein>
    <submittedName>
        <fullName evidence="2">Uncharacterized protein</fullName>
    </submittedName>
</protein>
<keyword evidence="3" id="KW-1185">Reference proteome</keyword>
<gene>
    <name evidence="2" type="ORF">NECHADRAFT_79480</name>
</gene>
<dbReference type="VEuPathDB" id="FungiDB:NECHADRAFT_79480"/>
<dbReference type="OMA" id="HESFING"/>
<dbReference type="HOGENOM" id="CLU_007214_0_0_1"/>
<accession>C7YNZ7</accession>
<feature type="region of interest" description="Disordered" evidence="1">
    <location>
        <begin position="1"/>
        <end position="23"/>
    </location>
</feature>
<evidence type="ECO:0000313" key="2">
    <source>
        <dbReference type="EMBL" id="EEU46665.1"/>
    </source>
</evidence>
<dbReference type="InParanoid" id="C7YNZ7"/>
<dbReference type="eggNOG" id="KOG1802">
    <property type="taxonomic scope" value="Eukaryota"/>
</dbReference>
<evidence type="ECO:0000256" key="1">
    <source>
        <dbReference type="SAM" id="MobiDB-lite"/>
    </source>
</evidence>
<dbReference type="GeneID" id="9670900"/>
<dbReference type="RefSeq" id="XP_003052378.1">
    <property type="nucleotide sequence ID" value="XM_003052332.1"/>
</dbReference>
<dbReference type="KEGG" id="nhe:NECHADRAFT_79480"/>